<reference evidence="1 2" key="1">
    <citation type="submission" date="2018-05" db="EMBL/GenBank/DDBJ databases">
        <title>The complete genome sequence of an alphabaculovirus isolated from the southern armyworm, Spodoptera eridania.</title>
        <authorList>
            <person name="Harrison R.L."/>
            <person name="Rowley D.L."/>
        </authorList>
    </citation>
    <scope>NUCLEOTIDE SEQUENCE [LARGE SCALE GENOMIC DNA]</scope>
    <source>
        <strain evidence="1">251</strain>
    </source>
</reference>
<dbReference type="GeneID" id="65102307"/>
<dbReference type="EMBL" id="MH320559">
    <property type="protein sequence ID" value="AXU41657.1"/>
    <property type="molecule type" value="Genomic_DNA"/>
</dbReference>
<proteinExistence type="predicted"/>
<name>A0A346TPZ7_9ABAC</name>
<protein>
    <submittedName>
        <fullName evidence="1">P13</fullName>
    </submittedName>
</protein>
<dbReference type="KEGG" id="vg:65102307"/>
<dbReference type="InterPro" id="IPR050587">
    <property type="entry name" value="GNT1/Glycosyltrans_8"/>
</dbReference>
<evidence type="ECO:0000313" key="2">
    <source>
        <dbReference type="Proteomes" id="UP000503448"/>
    </source>
</evidence>
<keyword evidence="2" id="KW-1185">Reference proteome</keyword>
<evidence type="ECO:0000313" key="1">
    <source>
        <dbReference type="EMBL" id="AXU41657.1"/>
    </source>
</evidence>
<dbReference type="InterPro" id="IPR029044">
    <property type="entry name" value="Nucleotide-diphossugar_trans"/>
</dbReference>
<dbReference type="InterPro" id="IPR002495">
    <property type="entry name" value="Glyco_trans_8"/>
</dbReference>
<dbReference type="GO" id="GO:0016757">
    <property type="term" value="F:glycosyltransferase activity"/>
    <property type="evidence" value="ECO:0007669"/>
    <property type="project" value="InterPro"/>
</dbReference>
<dbReference type="Gene3D" id="3.90.550.10">
    <property type="entry name" value="Spore Coat Polysaccharide Biosynthesis Protein SpsA, Chain A"/>
    <property type="match status" value="1"/>
</dbReference>
<organism evidence="1 2">
    <name type="scientific">Spodoptera eridania nucleopolyhedrovirus</name>
    <dbReference type="NCBI Taxonomy" id="2315721"/>
    <lineage>
        <taxon>Viruses</taxon>
        <taxon>Viruses incertae sedis</taxon>
        <taxon>Naldaviricetes</taxon>
        <taxon>Lefavirales</taxon>
        <taxon>Baculoviridae</taxon>
        <taxon>Alphabaculovirus</taxon>
        <taxon>Alphabaculovirus speridaniae</taxon>
    </lineage>
</organism>
<dbReference type="PANTHER" id="PTHR11183">
    <property type="entry name" value="GLYCOGENIN SUBFAMILY MEMBER"/>
    <property type="match status" value="1"/>
</dbReference>
<dbReference type="Pfam" id="PF01501">
    <property type="entry name" value="Glyco_transf_8"/>
    <property type="match status" value="1"/>
</dbReference>
<dbReference type="RefSeq" id="YP_010087060.1">
    <property type="nucleotide sequence ID" value="NC_055502.1"/>
</dbReference>
<sequence>MRGVRCAVDFLYRSDILELLRYKKKMFAYVTLVMLGDEYVKGAKVLAKSLLASGTPHDTVCMVTRDVSAEAREQLSQLYDSVVEVEYVSYECPPMLTKRQNQMYGQWIEKAFTKWQCLKLLQYEKIIYLDADHLVVKNIDHLFHLKAPAICFTDDNYGYYDRLQFGEVISPDAVATFMRYNKILCKGGTVLFEPDMKLYHTILNFLNPHNKYLTKSHFHNGFDEQVLLQALVHLNVPVVQLSVLYAWNAGSYYRLCKKQEPYVINYYGDVKPWHFDDKTNQTINYMDVYIWKYFESMNINKTVKES</sequence>
<dbReference type="Proteomes" id="UP000503448">
    <property type="component" value="Segment"/>
</dbReference>
<dbReference type="SUPFAM" id="SSF53448">
    <property type="entry name" value="Nucleotide-diphospho-sugar transferases"/>
    <property type="match status" value="1"/>
</dbReference>
<accession>A0A346TPZ7</accession>